<dbReference type="AlphaFoldDB" id="A0A1Q9DXU4"/>
<dbReference type="InterPro" id="IPR043502">
    <property type="entry name" value="DNA/RNA_pol_sf"/>
</dbReference>
<feature type="region of interest" description="Disordered" evidence="1">
    <location>
        <begin position="965"/>
        <end position="1007"/>
    </location>
</feature>
<dbReference type="GO" id="GO:0003824">
    <property type="term" value="F:catalytic activity"/>
    <property type="evidence" value="ECO:0007669"/>
    <property type="project" value="InterPro"/>
</dbReference>
<dbReference type="PANTHER" id="PTHR47027">
    <property type="entry name" value="REVERSE TRANSCRIPTASE DOMAIN-CONTAINING PROTEIN"/>
    <property type="match status" value="1"/>
</dbReference>
<dbReference type="PROSITE" id="PS50878">
    <property type="entry name" value="RT_POL"/>
    <property type="match status" value="1"/>
</dbReference>
<comment type="caution">
    <text evidence="3">The sequence shown here is derived from an EMBL/GenBank/DDBJ whole genome shotgun (WGS) entry which is preliminary data.</text>
</comment>
<feature type="signal peptide" evidence="2">
    <location>
        <begin position="1"/>
        <end position="15"/>
    </location>
</feature>
<reference evidence="3 4" key="1">
    <citation type="submission" date="2016-02" db="EMBL/GenBank/DDBJ databases">
        <title>Genome analysis of coral dinoflagellate symbionts highlights evolutionary adaptations to a symbiotic lifestyle.</title>
        <authorList>
            <person name="Aranda M."/>
            <person name="Li Y."/>
            <person name="Liew Y.J."/>
            <person name="Baumgarten S."/>
            <person name="Simakov O."/>
            <person name="Wilson M."/>
            <person name="Piel J."/>
            <person name="Ashoor H."/>
            <person name="Bougouffa S."/>
            <person name="Bajic V.B."/>
            <person name="Ryu T."/>
            <person name="Ravasi T."/>
            <person name="Bayer T."/>
            <person name="Micklem G."/>
            <person name="Kim H."/>
            <person name="Bhak J."/>
            <person name="Lajeunesse T.C."/>
            <person name="Voolstra C.R."/>
        </authorList>
    </citation>
    <scope>NUCLEOTIDE SEQUENCE [LARGE SCALE GENOMIC DNA]</scope>
    <source>
        <strain evidence="3 4">CCMP2467</strain>
    </source>
</reference>
<feature type="chain" id="PRO_5043343755" evidence="2">
    <location>
        <begin position="16"/>
        <end position="1244"/>
    </location>
</feature>
<dbReference type="Pfam" id="PF03372">
    <property type="entry name" value="Exo_endo_phos"/>
    <property type="match status" value="1"/>
</dbReference>
<protein>
    <submittedName>
        <fullName evidence="3">LINE-1 retrotransposable element ORF2 protein</fullName>
    </submittedName>
</protein>
<organism evidence="3 4">
    <name type="scientific">Symbiodinium microadriaticum</name>
    <name type="common">Dinoflagellate</name>
    <name type="synonym">Zooxanthella microadriatica</name>
    <dbReference type="NCBI Taxonomy" id="2951"/>
    <lineage>
        <taxon>Eukaryota</taxon>
        <taxon>Sar</taxon>
        <taxon>Alveolata</taxon>
        <taxon>Dinophyceae</taxon>
        <taxon>Suessiales</taxon>
        <taxon>Symbiodiniaceae</taxon>
        <taxon>Symbiodinium</taxon>
    </lineage>
</organism>
<evidence type="ECO:0000313" key="3">
    <source>
        <dbReference type="EMBL" id="OLQ00004.1"/>
    </source>
</evidence>
<keyword evidence="4" id="KW-1185">Reference proteome</keyword>
<dbReference type="SUPFAM" id="SSF56672">
    <property type="entry name" value="DNA/RNA polymerases"/>
    <property type="match status" value="1"/>
</dbReference>
<evidence type="ECO:0000256" key="2">
    <source>
        <dbReference type="SAM" id="SignalP"/>
    </source>
</evidence>
<name>A0A1Q9DXU4_SYMMI</name>
<dbReference type="SUPFAM" id="SSF56219">
    <property type="entry name" value="DNase I-like"/>
    <property type="match status" value="1"/>
</dbReference>
<sequence length="1244" mass="139430">MFFRLLLLRLSQLISEVVNIMPATLSSRKARLVKSSFRCTRDVHWIHQDSWEAADVSGRTRRLLLGGGKLGPQAAGSLWGLVARRWLALPEQLRALSYIRPASDSGTCAGGALFFLEAAPARPTATVTRQVHGFRVLTYNAGGITTAVWDELMIYLPSRADIVVLTESHWELDREFQVADWHVMHAGLSRRQAGVMVLLKRNLFHAEQIKHSVLVSGRLLHVRLTLATEVLDILACYQHAWNGYLETEAKQQLLNQRASFWTHLSMALRNMPRRNRLLVMGDFNARCTPFDGLVGPGTLHRFHDEHRDDNEFQHLLQANRLCVLNTWGRRAATYESDTARSQIDFILQPAYQVRSVSKHCTVHTACPVAAWRGGGRHFPVSTVVPASRGRPPWVKGEQGLSTKDGQRIAEWLKANRTSEAAQRFENSVSQELGLLTEYDPKQVNTILLREGAKLLPRRAATGTSIAGSLRGSITDMWLWYKQSRTRQSPNPLQDCLRRWAARAKFQSMHRAVQAAGRRKRRERYAGILRDAEVAVQSGKPAALLQVIKRLSPKIPKRRWQLRSEGQLLGPQAAIEAVSTFWRQIYQAPALESTETAVQLSVEERDIRDALARLPSGKAVPAHYAPSVLWRLAAGPLAALAHRAITGCWSAGVSVPAVWQAAWISFLPKSAAIPRSPGDLRPIGLLDPLGKAVLSHLKRLIHPTVARHLREVPQYAYLPLRSTHQAIARVAAHCRKGRSLATAPRPKLVLRHRGLPPRRCSGAIQLSVDLRKAFDSLDRGKLFQCLVRAGVDDSLAHTVLQWHQQVSYYIRLDGHESHFLTGKGVRQGCPIAPTIWIAFLDLMVDLLKGRLGSGGGEWIRNNLTCFADDMHAGLLVHSEEDLNRSLEELGALLSAVEALGLEINPAKSAVLLRNTCSVPSFSLQPRTANYVIRMATVDSVVLRSMESPDRQIANFFRVTFPDSASALQKDPEDEPPTKWQRKDNKGNKGKGRADSWKDYKRGWQPNPTRDEHELVQAMGRLLLKHEDQLRMLETDRSWVLHFDTSGPSILAHFWKAAEGWRQQQKSDQAKLTASLRTTLFACMLLELKNRLLKTVADSELLAVMQGAGYYQNQVWMYQKWNAEKSEVEIVSEGPGLTQSQLIQDLDKLLDLVTKESVVHRFHGTRPLAESYQSPALVFLLTLTLRPPHVEALQAVMGRLEGCAALRLIGTRLRRERMGRQPAAVQLSKLMSHPGSSSRGNAWPGY</sequence>
<proteinExistence type="predicted"/>
<dbReference type="EMBL" id="LSRX01000343">
    <property type="protein sequence ID" value="OLQ00004.1"/>
    <property type="molecule type" value="Genomic_DNA"/>
</dbReference>
<gene>
    <name evidence="3" type="primary">Pol</name>
    <name evidence="3" type="ORF">AK812_SmicGene17385</name>
</gene>
<dbReference type="InterPro" id="IPR036691">
    <property type="entry name" value="Endo/exonu/phosph_ase_sf"/>
</dbReference>
<dbReference type="Gene3D" id="3.60.10.10">
    <property type="entry name" value="Endonuclease/exonuclease/phosphatase"/>
    <property type="match status" value="1"/>
</dbReference>
<feature type="compositionally biased region" description="Basic and acidic residues" evidence="1">
    <location>
        <begin position="979"/>
        <end position="1000"/>
    </location>
</feature>
<dbReference type="InterPro" id="IPR005135">
    <property type="entry name" value="Endo/exonuclease/phosphatase"/>
</dbReference>
<dbReference type="Proteomes" id="UP000186817">
    <property type="component" value="Unassembled WGS sequence"/>
</dbReference>
<evidence type="ECO:0000256" key="1">
    <source>
        <dbReference type="SAM" id="MobiDB-lite"/>
    </source>
</evidence>
<dbReference type="InterPro" id="IPR000477">
    <property type="entry name" value="RT_dom"/>
</dbReference>
<dbReference type="Pfam" id="PF00078">
    <property type="entry name" value="RVT_1"/>
    <property type="match status" value="1"/>
</dbReference>
<dbReference type="OrthoDB" id="413835at2759"/>
<dbReference type="PANTHER" id="PTHR47027:SF20">
    <property type="entry name" value="REVERSE TRANSCRIPTASE-LIKE PROTEIN WITH RNA-DIRECTED DNA POLYMERASE DOMAIN"/>
    <property type="match status" value="1"/>
</dbReference>
<keyword evidence="2" id="KW-0732">Signal</keyword>
<dbReference type="CDD" id="cd01650">
    <property type="entry name" value="RT_nLTR_like"/>
    <property type="match status" value="1"/>
</dbReference>
<evidence type="ECO:0000313" key="4">
    <source>
        <dbReference type="Proteomes" id="UP000186817"/>
    </source>
</evidence>
<accession>A0A1Q9DXU4</accession>